<dbReference type="PIRSF" id="PIRSF020623">
    <property type="entry name" value="PaaX"/>
    <property type="match status" value="1"/>
</dbReference>
<dbReference type="InterPro" id="IPR011965">
    <property type="entry name" value="PaaX_trns_reg"/>
</dbReference>
<dbReference type="Pfam" id="PF08223">
    <property type="entry name" value="PaaX_C"/>
    <property type="match status" value="1"/>
</dbReference>
<organism evidence="4 5">
    <name type="scientific">Dactylosporangium darangshiense</name>
    <dbReference type="NCBI Taxonomy" id="579108"/>
    <lineage>
        <taxon>Bacteria</taxon>
        <taxon>Bacillati</taxon>
        <taxon>Actinomycetota</taxon>
        <taxon>Actinomycetes</taxon>
        <taxon>Micromonosporales</taxon>
        <taxon>Micromonosporaceae</taxon>
        <taxon>Dactylosporangium</taxon>
    </lineage>
</organism>
<dbReference type="InterPro" id="IPR036388">
    <property type="entry name" value="WH-like_DNA-bd_sf"/>
</dbReference>
<dbReference type="Gene3D" id="3.30.70.2650">
    <property type="match status" value="1"/>
</dbReference>
<evidence type="ECO:0000313" key="4">
    <source>
        <dbReference type="EMBL" id="GAA4263301.1"/>
    </source>
</evidence>
<keyword evidence="5" id="KW-1185">Reference proteome</keyword>
<dbReference type="InterPro" id="IPR012906">
    <property type="entry name" value="PaaX-like_N"/>
</dbReference>
<dbReference type="InterPro" id="IPR048846">
    <property type="entry name" value="PaaX-like_central"/>
</dbReference>
<feature type="domain" description="Transcriptional repressor PaaX-like N-terminal" evidence="1">
    <location>
        <begin position="31"/>
        <end position="95"/>
    </location>
</feature>
<evidence type="ECO:0000259" key="2">
    <source>
        <dbReference type="Pfam" id="PF08223"/>
    </source>
</evidence>
<evidence type="ECO:0000313" key="5">
    <source>
        <dbReference type="Proteomes" id="UP001500620"/>
    </source>
</evidence>
<evidence type="ECO:0000259" key="3">
    <source>
        <dbReference type="Pfam" id="PF20803"/>
    </source>
</evidence>
<feature type="domain" description="Transcriptional repressor PaaX-like C-terminal" evidence="2">
    <location>
        <begin position="202"/>
        <end position="290"/>
    </location>
</feature>
<evidence type="ECO:0008006" key="6">
    <source>
        <dbReference type="Google" id="ProtNLM"/>
    </source>
</evidence>
<dbReference type="Proteomes" id="UP001500620">
    <property type="component" value="Unassembled WGS sequence"/>
</dbReference>
<dbReference type="EMBL" id="BAABAT010000066">
    <property type="protein sequence ID" value="GAA4263301.1"/>
    <property type="molecule type" value="Genomic_DNA"/>
</dbReference>
<dbReference type="Pfam" id="PF20803">
    <property type="entry name" value="PaaX_M"/>
    <property type="match status" value="1"/>
</dbReference>
<evidence type="ECO:0000259" key="1">
    <source>
        <dbReference type="Pfam" id="PF07848"/>
    </source>
</evidence>
<dbReference type="InterPro" id="IPR013225">
    <property type="entry name" value="PaaX_C"/>
</dbReference>
<gene>
    <name evidence="4" type="ORF">GCM10022255_106620</name>
</gene>
<proteinExistence type="predicted"/>
<comment type="caution">
    <text evidence="4">The sequence shown here is derived from an EMBL/GenBank/DDBJ whole genome shotgun (WGS) entry which is preliminary data.</text>
</comment>
<sequence length="326" mass="35648">MSNPFDIEEIFPDEEVAPVRLPRRQSGPAPQGLAVTLMADYTLRRRAWLPSSAIVALLAEAGASEAGARAAISRLARRGVLEGDRRGRHSAYRLAPAAAAQVSDGGRWLVSSAADAEPWDEWWTLIAFSLPQQERSRRRALRGRLRWMGCAPLYDGLWVSPHPLAGPAMAQLAEAAPEAITVFRARHVELGAAAPRSPLQAWNVADIAEQYETFIARWRPMLPRIRTGRVGGAAAVRARTEVMDTYRRFAVLDPRLPIRLLPRGWRRGAALEVFTTVYDGLAAAAERHVRAIVARYCNGPAPDVLAHTVADIRAGVLEDAGPARVG</sequence>
<reference evidence="5" key="1">
    <citation type="journal article" date="2019" name="Int. J. Syst. Evol. Microbiol.">
        <title>The Global Catalogue of Microorganisms (GCM) 10K type strain sequencing project: providing services to taxonomists for standard genome sequencing and annotation.</title>
        <authorList>
            <consortium name="The Broad Institute Genomics Platform"/>
            <consortium name="The Broad Institute Genome Sequencing Center for Infectious Disease"/>
            <person name="Wu L."/>
            <person name="Ma J."/>
        </authorList>
    </citation>
    <scope>NUCLEOTIDE SEQUENCE [LARGE SCALE GENOMIC DNA]</scope>
    <source>
        <strain evidence="5">JCM 17441</strain>
    </source>
</reference>
<accession>A0ABP8DTM3</accession>
<protein>
    <recommendedName>
        <fullName evidence="6">PaaX family transcriptional regulator</fullName>
    </recommendedName>
</protein>
<dbReference type="Gene3D" id="1.10.10.10">
    <property type="entry name" value="Winged helix-like DNA-binding domain superfamily/Winged helix DNA-binding domain"/>
    <property type="match status" value="1"/>
</dbReference>
<dbReference type="RefSeq" id="WP_345142398.1">
    <property type="nucleotide sequence ID" value="NZ_BAABAT010000066.1"/>
</dbReference>
<dbReference type="PANTHER" id="PTHR30319:SF1">
    <property type="entry name" value="TRANSCRIPTIONAL REPRESSOR PAAX"/>
    <property type="match status" value="1"/>
</dbReference>
<dbReference type="PANTHER" id="PTHR30319">
    <property type="entry name" value="PHENYLACETIC ACID REGULATOR-RELATED TRANSCRIPTIONAL REPRESSOR"/>
    <property type="match status" value="1"/>
</dbReference>
<feature type="domain" description="Transcriptional repressor PaaX-like central Cas2-like" evidence="3">
    <location>
        <begin position="117"/>
        <end position="191"/>
    </location>
</feature>
<dbReference type="Pfam" id="PF07848">
    <property type="entry name" value="PaaX"/>
    <property type="match status" value="1"/>
</dbReference>
<name>A0ABP8DTM3_9ACTN</name>